<dbReference type="Gene3D" id="3.40.50.720">
    <property type="entry name" value="NAD(P)-binding Rossmann-like Domain"/>
    <property type="match status" value="2"/>
</dbReference>
<keyword evidence="4" id="KW-1185">Reference proteome</keyword>
<keyword evidence="1" id="KW-0521">NADP</keyword>
<organism evidence="3 4">
    <name type="scientific">Glarea lozoyensis (strain ATCC 74030 / MF5533)</name>
    <dbReference type="NCBI Taxonomy" id="1104152"/>
    <lineage>
        <taxon>Eukaryota</taxon>
        <taxon>Fungi</taxon>
        <taxon>Dikarya</taxon>
        <taxon>Ascomycota</taxon>
        <taxon>Pezizomycotina</taxon>
        <taxon>Leotiomycetes</taxon>
        <taxon>Helotiales</taxon>
        <taxon>Helotiaceae</taxon>
        <taxon>Glarea</taxon>
    </lineage>
</organism>
<evidence type="ECO:0000256" key="2">
    <source>
        <dbReference type="ARBA" id="ARBA00023002"/>
    </source>
</evidence>
<evidence type="ECO:0008006" key="5">
    <source>
        <dbReference type="Google" id="ProtNLM"/>
    </source>
</evidence>
<dbReference type="PANTHER" id="PTHR47706:SF5">
    <property type="entry name" value="ISOFLAVONE REDUCTASE"/>
    <property type="match status" value="1"/>
</dbReference>
<dbReference type="OrthoDB" id="419598at2759"/>
<dbReference type="SUPFAM" id="SSF51735">
    <property type="entry name" value="NAD(P)-binding Rossmann-fold domains"/>
    <property type="match status" value="1"/>
</dbReference>
<accession>H0EMD1</accession>
<dbReference type="PANTHER" id="PTHR47706">
    <property type="entry name" value="NMRA-LIKE FAMILY PROTEIN"/>
    <property type="match status" value="1"/>
</dbReference>
<dbReference type="InParanoid" id="H0EMD1"/>
<dbReference type="InterPro" id="IPR036291">
    <property type="entry name" value="NAD(P)-bd_dom_sf"/>
</dbReference>
<sequence>MMKIAIAGSGGLARIFAQYLRETEHITIILSRTAQPDFEDLDCQVVVVDYRNQQDLEYYLRGVDRFIPAEFEGSPSRRRSSDPDVRGKRESLARLKEWNSDSRHRMRYTIFTCGVFYERFARGGLASLGIGANSGIQYQGDYIMNLGTGTAETVVQTSTGDPVEFCMISVWDLAQYVVKAIDLGVETWPTEYRVQGDRRSVSEILQWGAIVLNRQYSFYLTLR</sequence>
<dbReference type="EMBL" id="AGUE01000089">
    <property type="protein sequence ID" value="EHL00271.1"/>
    <property type="molecule type" value="Genomic_DNA"/>
</dbReference>
<dbReference type="HOGENOM" id="CLU_044876_4_0_1"/>
<protein>
    <recommendedName>
        <fullName evidence="5">NmrA-like domain-containing protein</fullName>
    </recommendedName>
</protein>
<reference evidence="3 4" key="1">
    <citation type="journal article" date="2012" name="Eukaryot. Cell">
        <title>Genome sequence of the fungus Glarea lozoyensis: the first genome sequence of a species from the Helotiaceae family.</title>
        <authorList>
            <person name="Youssar L."/>
            <person name="Gruening B.A."/>
            <person name="Erxleben A."/>
            <person name="Guenther S."/>
            <person name="Huettel W."/>
        </authorList>
    </citation>
    <scope>NUCLEOTIDE SEQUENCE [LARGE SCALE GENOMIC DNA]</scope>
    <source>
        <strain evidence="4">ATCC 74030 / MF5533</strain>
    </source>
</reference>
<dbReference type="InterPro" id="IPR051609">
    <property type="entry name" value="NmrA/Isoflavone_reductase-like"/>
</dbReference>
<dbReference type="GO" id="GO:0016491">
    <property type="term" value="F:oxidoreductase activity"/>
    <property type="evidence" value="ECO:0007669"/>
    <property type="project" value="UniProtKB-KW"/>
</dbReference>
<evidence type="ECO:0000313" key="4">
    <source>
        <dbReference type="Proteomes" id="UP000005446"/>
    </source>
</evidence>
<gene>
    <name evidence="3" type="ORF">M7I_3764</name>
</gene>
<proteinExistence type="predicted"/>
<comment type="caution">
    <text evidence="3">The sequence shown here is derived from an EMBL/GenBank/DDBJ whole genome shotgun (WGS) entry which is preliminary data.</text>
</comment>
<dbReference type="AlphaFoldDB" id="H0EMD1"/>
<evidence type="ECO:0000256" key="1">
    <source>
        <dbReference type="ARBA" id="ARBA00022857"/>
    </source>
</evidence>
<name>H0EMD1_GLAL7</name>
<dbReference type="Proteomes" id="UP000005446">
    <property type="component" value="Unassembled WGS sequence"/>
</dbReference>
<keyword evidence="2" id="KW-0560">Oxidoreductase</keyword>
<evidence type="ECO:0000313" key="3">
    <source>
        <dbReference type="EMBL" id="EHL00271.1"/>
    </source>
</evidence>